<accession>A0A5R8Y4I7</accession>
<keyword evidence="1" id="KW-0732">Signal</keyword>
<organism evidence="3 4">
    <name type="scientific">Arcobacter arenosus</name>
    <dbReference type="NCBI Taxonomy" id="2576037"/>
    <lineage>
        <taxon>Bacteria</taxon>
        <taxon>Pseudomonadati</taxon>
        <taxon>Campylobacterota</taxon>
        <taxon>Epsilonproteobacteria</taxon>
        <taxon>Campylobacterales</taxon>
        <taxon>Arcobacteraceae</taxon>
        <taxon>Arcobacter</taxon>
    </lineage>
</organism>
<dbReference type="OrthoDB" id="9787933at2"/>
<evidence type="ECO:0000256" key="1">
    <source>
        <dbReference type="SAM" id="SignalP"/>
    </source>
</evidence>
<feature type="signal peptide" evidence="1">
    <location>
        <begin position="1"/>
        <end position="17"/>
    </location>
</feature>
<dbReference type="GO" id="GO:0016787">
    <property type="term" value="F:hydrolase activity"/>
    <property type="evidence" value="ECO:0007669"/>
    <property type="project" value="UniProtKB-KW"/>
</dbReference>
<feature type="domain" description="Dienelactone hydrolase" evidence="2">
    <location>
        <begin position="33"/>
        <end position="240"/>
    </location>
</feature>
<dbReference type="PANTHER" id="PTHR22946">
    <property type="entry name" value="DIENELACTONE HYDROLASE DOMAIN-CONTAINING PROTEIN-RELATED"/>
    <property type="match status" value="1"/>
</dbReference>
<protein>
    <submittedName>
        <fullName evidence="3">Dienelactone hydrolase family protein</fullName>
    </submittedName>
</protein>
<sequence length="244" mass="27166">MKKIVSSLLLASSFLLANGEYVTYNVDGKDYQGYYSSPSKDAPLVFMIHDWDGIDKYEIKRTEMLNQMGYAVFAADMFGKGVVADTIEKRKALTGALYKDREKMRTLIQGGFEEAKKLGANTNNAVGLGYCFGGTVILEMARSGAELKKFVPFHGGLTTPEGQDYSKVKGEIVVFHGTADKAVSMDDFADIAKRMEAQKVTHEMLTYSGAPHAFTKFGSDRYHERADKASWKRFSEILDETLKN</sequence>
<dbReference type="AlphaFoldDB" id="A0A5R8Y4I7"/>
<dbReference type="Pfam" id="PF01738">
    <property type="entry name" value="DLH"/>
    <property type="match status" value="1"/>
</dbReference>
<dbReference type="Proteomes" id="UP000308901">
    <property type="component" value="Unassembled WGS sequence"/>
</dbReference>
<reference evidence="3 4" key="1">
    <citation type="submission" date="2019-05" db="EMBL/GenBank/DDBJ databases">
        <title>Arcobacter sp. nov., isolated from sea sediment.</title>
        <authorList>
            <person name="Kim W."/>
        </authorList>
    </citation>
    <scope>NUCLEOTIDE SEQUENCE [LARGE SCALE GENOMIC DNA]</scope>
    <source>
        <strain evidence="3 4">CAU 1517</strain>
    </source>
</reference>
<keyword evidence="4" id="KW-1185">Reference proteome</keyword>
<dbReference type="InterPro" id="IPR002925">
    <property type="entry name" value="Dienelactn_hydro"/>
</dbReference>
<dbReference type="Gene3D" id="3.40.50.1820">
    <property type="entry name" value="alpha/beta hydrolase"/>
    <property type="match status" value="1"/>
</dbReference>
<dbReference type="RefSeq" id="WP_138150733.1">
    <property type="nucleotide sequence ID" value="NZ_CBDDKQ010000002.1"/>
</dbReference>
<comment type="caution">
    <text evidence="3">The sequence shown here is derived from an EMBL/GenBank/DDBJ whole genome shotgun (WGS) entry which is preliminary data.</text>
</comment>
<keyword evidence="3" id="KW-0378">Hydrolase</keyword>
<dbReference type="EMBL" id="VANU01000001">
    <property type="protein sequence ID" value="TLP40442.1"/>
    <property type="molecule type" value="Genomic_DNA"/>
</dbReference>
<dbReference type="InterPro" id="IPR050261">
    <property type="entry name" value="FrsA_esterase"/>
</dbReference>
<evidence type="ECO:0000259" key="2">
    <source>
        <dbReference type="Pfam" id="PF01738"/>
    </source>
</evidence>
<dbReference type="InterPro" id="IPR029058">
    <property type="entry name" value="AB_hydrolase_fold"/>
</dbReference>
<name>A0A5R8Y4I7_9BACT</name>
<proteinExistence type="predicted"/>
<evidence type="ECO:0000313" key="3">
    <source>
        <dbReference type="EMBL" id="TLP40442.1"/>
    </source>
</evidence>
<gene>
    <name evidence="3" type="ORF">FDK22_00060</name>
</gene>
<dbReference type="SUPFAM" id="SSF53474">
    <property type="entry name" value="alpha/beta-Hydrolases"/>
    <property type="match status" value="1"/>
</dbReference>
<evidence type="ECO:0000313" key="4">
    <source>
        <dbReference type="Proteomes" id="UP000308901"/>
    </source>
</evidence>
<feature type="chain" id="PRO_5024397658" evidence="1">
    <location>
        <begin position="18"/>
        <end position="244"/>
    </location>
</feature>
<dbReference type="PANTHER" id="PTHR22946:SF0">
    <property type="entry name" value="DIENELACTONE HYDROLASE DOMAIN-CONTAINING PROTEIN"/>
    <property type="match status" value="1"/>
</dbReference>